<dbReference type="Gene3D" id="2.60.40.10">
    <property type="entry name" value="Immunoglobulins"/>
    <property type="match status" value="1"/>
</dbReference>
<accession>A0A2W1B4B1</accession>
<dbReference type="Proteomes" id="UP000249218">
    <property type="component" value="Unassembled WGS sequence"/>
</dbReference>
<dbReference type="EMBL" id="KZ150663">
    <property type="protein sequence ID" value="PZC70401.1"/>
    <property type="molecule type" value="Genomic_DNA"/>
</dbReference>
<evidence type="ECO:0000313" key="2">
    <source>
        <dbReference type="EMBL" id="PZC70401.1"/>
    </source>
</evidence>
<dbReference type="InterPro" id="IPR007110">
    <property type="entry name" value="Ig-like_dom"/>
</dbReference>
<dbReference type="SUPFAM" id="SSF48726">
    <property type="entry name" value="Immunoglobulin"/>
    <property type="match status" value="1"/>
</dbReference>
<organism evidence="2 3">
    <name type="scientific">Helicoverpa armigera</name>
    <name type="common">Cotton bollworm</name>
    <name type="synonym">Heliothis armigera</name>
    <dbReference type="NCBI Taxonomy" id="29058"/>
    <lineage>
        <taxon>Eukaryota</taxon>
        <taxon>Metazoa</taxon>
        <taxon>Ecdysozoa</taxon>
        <taxon>Arthropoda</taxon>
        <taxon>Hexapoda</taxon>
        <taxon>Insecta</taxon>
        <taxon>Pterygota</taxon>
        <taxon>Neoptera</taxon>
        <taxon>Endopterygota</taxon>
        <taxon>Lepidoptera</taxon>
        <taxon>Glossata</taxon>
        <taxon>Ditrysia</taxon>
        <taxon>Noctuoidea</taxon>
        <taxon>Noctuidae</taxon>
        <taxon>Heliothinae</taxon>
        <taxon>Helicoverpa</taxon>
    </lineage>
</organism>
<dbReference type="InterPro" id="IPR036179">
    <property type="entry name" value="Ig-like_dom_sf"/>
</dbReference>
<protein>
    <recommendedName>
        <fullName evidence="1">Ig-like domain-containing protein</fullName>
    </recommendedName>
</protein>
<gene>
    <name evidence="2" type="primary">HaOG216506</name>
    <name evidence="2" type="ORF">B5X24_HaOG216506</name>
</gene>
<dbReference type="InterPro" id="IPR013783">
    <property type="entry name" value="Ig-like_fold"/>
</dbReference>
<dbReference type="AlphaFoldDB" id="A0A2W1B4B1"/>
<keyword evidence="3" id="KW-1185">Reference proteome</keyword>
<evidence type="ECO:0000259" key="1">
    <source>
        <dbReference type="PROSITE" id="PS50835"/>
    </source>
</evidence>
<evidence type="ECO:0000313" key="3">
    <source>
        <dbReference type="Proteomes" id="UP000249218"/>
    </source>
</evidence>
<reference evidence="2 3" key="1">
    <citation type="journal article" date="2017" name="BMC Biol.">
        <title>Genomic innovations, transcriptional plasticity and gene loss underlying the evolution and divergence of two highly polyphagous and invasive Helicoverpa pest species.</title>
        <authorList>
            <person name="Pearce S.L."/>
            <person name="Clarke D.F."/>
            <person name="East P.D."/>
            <person name="Elfekih S."/>
            <person name="Gordon K.H."/>
            <person name="Jermiin L.S."/>
            <person name="McGaughran A."/>
            <person name="Oakeshott J.G."/>
            <person name="Papanikolaou A."/>
            <person name="Perera O.P."/>
            <person name="Rane R.V."/>
            <person name="Richards S."/>
            <person name="Tay W.T."/>
            <person name="Walsh T.K."/>
            <person name="Anderson A."/>
            <person name="Anderson C.J."/>
            <person name="Asgari S."/>
            <person name="Board P.G."/>
            <person name="Bretschneider A."/>
            <person name="Campbell P.M."/>
            <person name="Chertemps T."/>
            <person name="Christeller J.T."/>
            <person name="Coppin C.W."/>
            <person name="Downes S.J."/>
            <person name="Duan G."/>
            <person name="Farnsworth C.A."/>
            <person name="Good R.T."/>
            <person name="Han L.B."/>
            <person name="Han Y.C."/>
            <person name="Hatje K."/>
            <person name="Horne I."/>
            <person name="Huang Y.P."/>
            <person name="Hughes D.S."/>
            <person name="Jacquin-Joly E."/>
            <person name="James W."/>
            <person name="Jhangiani S."/>
            <person name="Kollmar M."/>
            <person name="Kuwar S.S."/>
            <person name="Li S."/>
            <person name="Liu N.Y."/>
            <person name="Maibeche M.T."/>
            <person name="Miller J.R."/>
            <person name="Montagne N."/>
            <person name="Perry T."/>
            <person name="Qu J."/>
            <person name="Song S.V."/>
            <person name="Sutton G.G."/>
            <person name="Vogel H."/>
            <person name="Walenz B.P."/>
            <person name="Xu W."/>
            <person name="Zhang H.J."/>
            <person name="Zou Z."/>
            <person name="Batterham P."/>
            <person name="Edwards O.R."/>
            <person name="Feyereisen R."/>
            <person name="Gibbs R.A."/>
            <person name="Heckel D.G."/>
            <person name="McGrath A."/>
            <person name="Robin C."/>
            <person name="Scherer S.E."/>
            <person name="Worley K.C."/>
            <person name="Wu Y.D."/>
        </authorList>
    </citation>
    <scope>NUCLEOTIDE SEQUENCE [LARGE SCALE GENOMIC DNA]</scope>
    <source>
        <strain evidence="2">Harm_GR_Male_#8</strain>
        <tissue evidence="2">Whole organism</tissue>
    </source>
</reference>
<name>A0A2W1B4B1_HELAM</name>
<sequence>MKISCRDQTSLLIYKKYELPVTFGFSTKVPRKMIEASKRPMPGRVNYILVDASQGKLQLEGIEIQVANEEKKSLEIQETLTKGIYLANTFIDPDKSFRIWIKGSDTTTYQEIKTSSENIFPQKGTTTDPTWTKPHSILLETDPVTVDFRTNATFACKVTGYPKPNIVWEDSDGNILPSE</sequence>
<feature type="non-terminal residue" evidence="2">
    <location>
        <position position="179"/>
    </location>
</feature>
<dbReference type="OrthoDB" id="5985519at2759"/>
<feature type="domain" description="Ig-like" evidence="1">
    <location>
        <begin position="134"/>
        <end position="179"/>
    </location>
</feature>
<proteinExistence type="predicted"/>
<dbReference type="PROSITE" id="PS50835">
    <property type="entry name" value="IG_LIKE"/>
    <property type="match status" value="1"/>
</dbReference>